<proteinExistence type="predicted"/>
<evidence type="ECO:0008006" key="3">
    <source>
        <dbReference type="Google" id="ProtNLM"/>
    </source>
</evidence>
<sequence>MKTIVFLTICCLMLACNKEEPRSEWKTFDFGTFTLEAPSKWKEFSAQGYDSKVGGVTDGKDTLTYDYGMYSYRFTAETSKTHIVTESNRDGYPTKMVKPRKPGEGLIGIYYNLGVIQLTLLGRSRNENTFMQIIESVKIK</sequence>
<dbReference type="RefSeq" id="WP_235164563.1">
    <property type="nucleotide sequence ID" value="NZ_CP098805.1"/>
</dbReference>
<name>A0ABY4XPE0_9BACT</name>
<evidence type="ECO:0000313" key="2">
    <source>
        <dbReference type="Proteomes" id="UP001055420"/>
    </source>
</evidence>
<protein>
    <recommendedName>
        <fullName evidence="3">DUF4488 domain-containing protein</fullName>
    </recommendedName>
</protein>
<accession>A0ABY4XPE0</accession>
<dbReference type="EMBL" id="CP098805">
    <property type="protein sequence ID" value="USJ32263.1"/>
    <property type="molecule type" value="Genomic_DNA"/>
</dbReference>
<gene>
    <name evidence="1" type="ORF">NFI80_05865</name>
</gene>
<keyword evidence="2" id="KW-1185">Reference proteome</keyword>
<dbReference type="Proteomes" id="UP001055420">
    <property type="component" value="Chromosome"/>
</dbReference>
<reference evidence="1" key="1">
    <citation type="submission" date="2022-06" db="EMBL/GenBank/DDBJ databases">
        <title>Novel species in genus Dyadobacter.</title>
        <authorList>
            <person name="Ma C."/>
        </authorList>
    </citation>
    <scope>NUCLEOTIDE SEQUENCE</scope>
    <source>
        <strain evidence="1">CY22</strain>
    </source>
</reference>
<dbReference type="PROSITE" id="PS51257">
    <property type="entry name" value="PROKAR_LIPOPROTEIN"/>
    <property type="match status" value="1"/>
</dbReference>
<evidence type="ECO:0000313" key="1">
    <source>
        <dbReference type="EMBL" id="USJ32263.1"/>
    </source>
</evidence>
<organism evidence="1 2">
    <name type="scientific">Dyadobacter chenhuakuii</name>
    <dbReference type="NCBI Taxonomy" id="2909339"/>
    <lineage>
        <taxon>Bacteria</taxon>
        <taxon>Pseudomonadati</taxon>
        <taxon>Bacteroidota</taxon>
        <taxon>Cytophagia</taxon>
        <taxon>Cytophagales</taxon>
        <taxon>Spirosomataceae</taxon>
        <taxon>Dyadobacter</taxon>
    </lineage>
</organism>